<name>A0A3E0TUX2_9GAMM</name>
<dbReference type="SUPFAM" id="SSF52833">
    <property type="entry name" value="Thioredoxin-like"/>
    <property type="match status" value="2"/>
</dbReference>
<evidence type="ECO:0000259" key="1">
    <source>
        <dbReference type="Pfam" id="PF01323"/>
    </source>
</evidence>
<accession>A0A3E0TUX2</accession>
<dbReference type="GO" id="GO:0016491">
    <property type="term" value="F:oxidoreductase activity"/>
    <property type="evidence" value="ECO:0007669"/>
    <property type="project" value="InterPro"/>
</dbReference>
<gene>
    <name evidence="2" type="ORF">DXX93_14975</name>
</gene>
<comment type="caution">
    <text evidence="2">The sequence shown here is derived from an EMBL/GenBank/DDBJ whole genome shotgun (WGS) entry which is preliminary data.</text>
</comment>
<organism evidence="2 3">
    <name type="scientific">Thalassotalea euphylliae</name>
    <dbReference type="NCBI Taxonomy" id="1655234"/>
    <lineage>
        <taxon>Bacteria</taxon>
        <taxon>Pseudomonadati</taxon>
        <taxon>Pseudomonadota</taxon>
        <taxon>Gammaproteobacteria</taxon>
        <taxon>Alteromonadales</taxon>
        <taxon>Colwelliaceae</taxon>
        <taxon>Thalassotalea</taxon>
    </lineage>
</organism>
<dbReference type="Gene3D" id="3.40.30.10">
    <property type="entry name" value="Glutaredoxin"/>
    <property type="match status" value="2"/>
</dbReference>
<dbReference type="EMBL" id="QUOU01000001">
    <property type="protein sequence ID" value="REL27732.1"/>
    <property type="molecule type" value="Genomic_DNA"/>
</dbReference>
<dbReference type="InterPro" id="IPR001853">
    <property type="entry name" value="DSBA-like_thioredoxin_dom"/>
</dbReference>
<proteinExistence type="predicted"/>
<evidence type="ECO:0000313" key="2">
    <source>
        <dbReference type="EMBL" id="REL27732.1"/>
    </source>
</evidence>
<dbReference type="Pfam" id="PF01323">
    <property type="entry name" value="DSBA"/>
    <property type="match status" value="1"/>
</dbReference>
<dbReference type="PANTHER" id="PTHR42943:SF2">
    <property type="entry name" value="GLUTATHIONE S-TRANSFERASE KAPPA 1"/>
    <property type="match status" value="1"/>
</dbReference>
<evidence type="ECO:0000313" key="3">
    <source>
        <dbReference type="Proteomes" id="UP000256478"/>
    </source>
</evidence>
<dbReference type="InterPro" id="IPR051924">
    <property type="entry name" value="GST_Kappa/NadH"/>
</dbReference>
<protein>
    <recommendedName>
        <fullName evidence="1">DSBA-like thioredoxin domain-containing protein</fullName>
    </recommendedName>
</protein>
<dbReference type="OrthoDB" id="5244108at2"/>
<dbReference type="Proteomes" id="UP000256478">
    <property type="component" value="Unassembled WGS sequence"/>
</dbReference>
<dbReference type="PANTHER" id="PTHR42943">
    <property type="entry name" value="GLUTATHIONE S-TRANSFERASE KAPPA"/>
    <property type="match status" value="1"/>
</dbReference>
<dbReference type="AlphaFoldDB" id="A0A3E0TUX2"/>
<dbReference type="RefSeq" id="WP_116008802.1">
    <property type="nucleotide sequence ID" value="NZ_QUOU01000001.1"/>
</dbReference>
<dbReference type="InterPro" id="IPR036249">
    <property type="entry name" value="Thioredoxin-like_sf"/>
</dbReference>
<sequence length="485" mass="54563">MKKTIMPNFARVLASDSLLSLKQHVYHLKQSLYGQQRTLDVFIKVDDPYSYLLVQVLDNMTTRFDVTLKFHVFIDQDPHMFPQLALWRAHAVKDAGHLAKLYHLSAPSGELIEISGDKEAQQNIMAVAQALVNIESSDSFLAQAKILLGALWQGKGTALLNQHKLKQRLESQPSLSAQQLAQAKQKLADNFAALTRKGHYLGAMLYFQGDWYWGIDRLAHLEARLIKLGYFKAVDKKETDKTAADKKAVSPEPCSLNSLSKVRQLAPTIYFDKTYRDFCQTDTSTLTFPASHCAIEFYWSARSPYSYIALERITQLAAHYKLALNIKPVLPMMMRGLTVPTAKKMYIFHDTKREAKKLGLNYGFVADPLGAAVERCYALLAYATAENKLTAFLLSFARAVNTQGIHADTDPGLQLIVERAGLNWAIAKTHVNNTSWQTQVAENLDEMMSLGLWGVPCMRFGKHCFWGQDRIGMLENVIKKALAIS</sequence>
<feature type="domain" description="DSBA-like thioredoxin" evidence="1">
    <location>
        <begin position="295"/>
        <end position="478"/>
    </location>
</feature>
<reference evidence="2 3" key="1">
    <citation type="submission" date="2018-08" db="EMBL/GenBank/DDBJ databases">
        <title>Thalassotalea euphylliae genome.</title>
        <authorList>
            <person name="Summers S."/>
            <person name="Rice S.A."/>
            <person name="Freckelton M.L."/>
            <person name="Nedved B.T."/>
            <person name="Hadfield M.G."/>
        </authorList>
    </citation>
    <scope>NUCLEOTIDE SEQUENCE [LARGE SCALE GENOMIC DNA]</scope>
    <source>
        <strain evidence="2 3">H1</strain>
    </source>
</reference>